<reference evidence="3" key="2">
    <citation type="submission" date="2017-09" db="EMBL/GenBank/DDBJ databases">
        <authorList>
            <person name="Perez-Cataluna A."/>
            <person name="Figueras M.J."/>
            <person name="Salas-Masso N."/>
        </authorList>
    </citation>
    <scope>NUCLEOTIDE SEQUENCE</scope>
    <source>
        <strain evidence="3">CECT 7727</strain>
    </source>
</reference>
<feature type="transmembrane region" description="Helical" evidence="1">
    <location>
        <begin position="148"/>
        <end position="170"/>
    </location>
</feature>
<evidence type="ECO:0000313" key="4">
    <source>
        <dbReference type="Proteomes" id="UP000224740"/>
    </source>
</evidence>
<dbReference type="Proteomes" id="UP000264693">
    <property type="component" value="Chromosome"/>
</dbReference>
<gene>
    <name evidence="2" type="ORF">AMRN_2457</name>
    <name evidence="3" type="ORF">CPH92_14140</name>
</gene>
<dbReference type="EMBL" id="CP032101">
    <property type="protein sequence ID" value="AXX88158.1"/>
    <property type="molecule type" value="Genomic_DNA"/>
</dbReference>
<keyword evidence="1" id="KW-1133">Transmembrane helix</keyword>
<reference evidence="2 5" key="3">
    <citation type="submission" date="2018-08" db="EMBL/GenBank/DDBJ databases">
        <title>Complete genome of the Arcobacter marinus type strain JCM 15502.</title>
        <authorList>
            <person name="Miller W.G."/>
            <person name="Yee E."/>
            <person name="Huynh S."/>
            <person name="Parker C.T."/>
        </authorList>
    </citation>
    <scope>NUCLEOTIDE SEQUENCE [LARGE SCALE GENOMIC DNA]</scope>
    <source>
        <strain evidence="2 5">JCM 15502</strain>
    </source>
</reference>
<dbReference type="RefSeq" id="WP_099312772.1">
    <property type="nucleotide sequence ID" value="NZ_CP032101.1"/>
</dbReference>
<dbReference type="AlphaFoldDB" id="A0A347TNI0"/>
<feature type="transmembrane region" description="Helical" evidence="1">
    <location>
        <begin position="72"/>
        <end position="97"/>
    </location>
</feature>
<accession>A0A347TNI0</accession>
<proteinExistence type="predicted"/>
<evidence type="ECO:0000313" key="5">
    <source>
        <dbReference type="Proteomes" id="UP000264693"/>
    </source>
</evidence>
<organism evidence="2 5">
    <name type="scientific">Malaciobacter marinus</name>
    <dbReference type="NCBI Taxonomy" id="505249"/>
    <lineage>
        <taxon>Bacteria</taxon>
        <taxon>Pseudomonadati</taxon>
        <taxon>Campylobacterota</taxon>
        <taxon>Epsilonproteobacteria</taxon>
        <taxon>Campylobacterales</taxon>
        <taxon>Arcobacteraceae</taxon>
        <taxon>Malaciobacter</taxon>
    </lineage>
</organism>
<keyword evidence="1" id="KW-0472">Membrane</keyword>
<dbReference type="EMBL" id="NXAO01000129">
    <property type="protein sequence ID" value="PHO14016.1"/>
    <property type="molecule type" value="Genomic_DNA"/>
</dbReference>
<sequence length="212" mass="25183">MNVKNILMVVMIISTILIIGLIFLDNFHHFLLAEYFKYYILQTLVFFMIIAQALLIFYFSKVPQYNIKLFRNLSLIALIFTGLVFLMDISLLIATYSSETELSTQLSDLEYQLGFVYIRYIFYQLPFIILILGFFIKTHFNFVNKKIYFLILILSSFPFLFAISLYISLSNTNLYILNNLFDIFKHLNEIINHSFFITIFIFSFSLYKQLKN</sequence>
<name>A0A347TNI0_9BACT</name>
<feature type="transmembrane region" description="Helical" evidence="1">
    <location>
        <begin position="190"/>
        <end position="207"/>
    </location>
</feature>
<feature type="transmembrane region" description="Helical" evidence="1">
    <location>
        <begin position="7"/>
        <end position="24"/>
    </location>
</feature>
<protein>
    <submittedName>
        <fullName evidence="2">Putative membrane protein</fullName>
    </submittedName>
</protein>
<evidence type="ECO:0000313" key="2">
    <source>
        <dbReference type="EMBL" id="AXX88158.1"/>
    </source>
</evidence>
<keyword evidence="4" id="KW-1185">Reference proteome</keyword>
<feature type="transmembrane region" description="Helical" evidence="1">
    <location>
        <begin position="36"/>
        <end position="60"/>
    </location>
</feature>
<dbReference type="Proteomes" id="UP000224740">
    <property type="component" value="Unassembled WGS sequence"/>
</dbReference>
<feature type="transmembrane region" description="Helical" evidence="1">
    <location>
        <begin position="117"/>
        <end position="136"/>
    </location>
</feature>
<evidence type="ECO:0000256" key="1">
    <source>
        <dbReference type="SAM" id="Phobius"/>
    </source>
</evidence>
<keyword evidence="1" id="KW-0812">Transmembrane</keyword>
<reference evidence="4" key="1">
    <citation type="submission" date="2017-09" db="EMBL/GenBank/DDBJ databases">
        <title>Arcobacter canalis sp. nov., a new species isolated from a water canal contaminated with urban sewage.</title>
        <authorList>
            <person name="Perez-Cataluna A."/>
            <person name="Salas-Masso N."/>
            <person name="Figueras M.J."/>
        </authorList>
    </citation>
    <scope>NUCLEOTIDE SEQUENCE [LARGE SCALE GENOMIC DNA]</scope>
    <source>
        <strain evidence="4">CECT 7727</strain>
    </source>
</reference>
<evidence type="ECO:0000313" key="3">
    <source>
        <dbReference type="EMBL" id="PHO14016.1"/>
    </source>
</evidence>
<dbReference type="KEGG" id="amar:AMRN_2457"/>